<dbReference type="PANTHER" id="PTHR43130:SF3">
    <property type="entry name" value="HTH-TYPE TRANSCRIPTIONAL REGULATOR RV1931C"/>
    <property type="match status" value="1"/>
</dbReference>
<comment type="caution">
    <text evidence="4">The sequence shown here is derived from an EMBL/GenBank/DDBJ whole genome shotgun (WGS) entry which is preliminary data.</text>
</comment>
<dbReference type="PROSITE" id="PS01124">
    <property type="entry name" value="HTH_ARAC_FAMILY_2"/>
    <property type="match status" value="1"/>
</dbReference>
<dbReference type="Pfam" id="PF12833">
    <property type="entry name" value="HTH_18"/>
    <property type="match status" value="1"/>
</dbReference>
<dbReference type="Gene3D" id="1.10.10.60">
    <property type="entry name" value="Homeodomain-like"/>
    <property type="match status" value="1"/>
</dbReference>
<dbReference type="SMART" id="SM00342">
    <property type="entry name" value="HTH_ARAC"/>
    <property type="match status" value="1"/>
</dbReference>
<evidence type="ECO:0000259" key="3">
    <source>
        <dbReference type="PROSITE" id="PS01124"/>
    </source>
</evidence>
<dbReference type="EMBL" id="BSPB01000022">
    <property type="protein sequence ID" value="GLS15229.1"/>
    <property type="molecule type" value="Genomic_DNA"/>
</dbReference>
<keyword evidence="2" id="KW-0804">Transcription</keyword>
<evidence type="ECO:0000256" key="2">
    <source>
        <dbReference type="ARBA" id="ARBA00023163"/>
    </source>
</evidence>
<evidence type="ECO:0000256" key="1">
    <source>
        <dbReference type="ARBA" id="ARBA00023015"/>
    </source>
</evidence>
<dbReference type="InterPro" id="IPR018060">
    <property type="entry name" value="HTH_AraC"/>
</dbReference>
<protein>
    <submittedName>
        <fullName evidence="4">Transcriptional regulator</fullName>
    </submittedName>
</protein>
<reference evidence="5" key="1">
    <citation type="journal article" date="2019" name="Int. J. Syst. Evol. Microbiol.">
        <title>The Global Catalogue of Microorganisms (GCM) 10K type strain sequencing project: providing services to taxonomists for standard genome sequencing and annotation.</title>
        <authorList>
            <consortium name="The Broad Institute Genomics Platform"/>
            <consortium name="The Broad Institute Genome Sequencing Center for Infectious Disease"/>
            <person name="Wu L."/>
            <person name="Ma J."/>
        </authorList>
    </citation>
    <scope>NUCLEOTIDE SEQUENCE [LARGE SCALE GENOMIC DNA]</scope>
    <source>
        <strain evidence="5">NBRC 109341</strain>
    </source>
</reference>
<evidence type="ECO:0000313" key="5">
    <source>
        <dbReference type="Proteomes" id="UP001156903"/>
    </source>
</evidence>
<dbReference type="InterPro" id="IPR029062">
    <property type="entry name" value="Class_I_gatase-like"/>
</dbReference>
<dbReference type="Proteomes" id="UP001156903">
    <property type="component" value="Unassembled WGS sequence"/>
</dbReference>
<organism evidence="4 5">
    <name type="scientific">Hydrogenophaga electricum</name>
    <dbReference type="NCBI Taxonomy" id="1230953"/>
    <lineage>
        <taxon>Bacteria</taxon>
        <taxon>Pseudomonadati</taxon>
        <taxon>Pseudomonadota</taxon>
        <taxon>Betaproteobacteria</taxon>
        <taxon>Burkholderiales</taxon>
        <taxon>Comamonadaceae</taxon>
        <taxon>Hydrogenophaga</taxon>
    </lineage>
</organism>
<keyword evidence="5" id="KW-1185">Reference proteome</keyword>
<name>A0ABQ6C5Y7_9BURK</name>
<accession>A0ABQ6C5Y7</accession>
<feature type="domain" description="HTH araC/xylS-type" evidence="3">
    <location>
        <begin position="232"/>
        <end position="317"/>
    </location>
</feature>
<evidence type="ECO:0000313" key="4">
    <source>
        <dbReference type="EMBL" id="GLS15229.1"/>
    </source>
</evidence>
<dbReference type="SUPFAM" id="SSF46689">
    <property type="entry name" value="Homeodomain-like"/>
    <property type="match status" value="1"/>
</dbReference>
<dbReference type="InterPro" id="IPR052158">
    <property type="entry name" value="INH-QAR"/>
</dbReference>
<dbReference type="RefSeq" id="WP_234266698.1">
    <property type="nucleotide sequence ID" value="NZ_BSPB01000022.1"/>
</dbReference>
<keyword evidence="1" id="KW-0805">Transcription regulation</keyword>
<dbReference type="Gene3D" id="3.40.50.880">
    <property type="match status" value="1"/>
</dbReference>
<gene>
    <name evidence="4" type="ORF">GCM10007935_26620</name>
</gene>
<dbReference type="SUPFAM" id="SSF52317">
    <property type="entry name" value="Class I glutamine amidotransferase-like"/>
    <property type="match status" value="1"/>
</dbReference>
<sequence>MPAIRVHFVLLPGSLILDWAGPAEVLRAANQSLQAQGREALFGLHFIGPQPETTSSVGARIGQIAPLPSLAADLAGEPGCDWVVLVGHPGHSVDVDNTPARALLHWLRGLRPRAGRLELLCVCAGALYAAHAGLLANRQATTHHEHLDELRAADPTCQVQANRVFVLDPPVASSAGVTTGIDLFLHMVATHAGAAIAAQVAQALVVALRRGPADPELSPFLHHRNHLHAAVHRVQDAISQQPQQDWTVPAMARVAHTSERHLARLFAEHAGVSPLAYLQGIRLTVAEAALASGHNVSQAARFAGFSSDAQLRRTWHRLGRPGRPGLAAG</sequence>
<dbReference type="PANTHER" id="PTHR43130">
    <property type="entry name" value="ARAC-FAMILY TRANSCRIPTIONAL REGULATOR"/>
    <property type="match status" value="1"/>
</dbReference>
<dbReference type="InterPro" id="IPR009057">
    <property type="entry name" value="Homeodomain-like_sf"/>
</dbReference>
<proteinExistence type="predicted"/>